<gene>
    <name evidence="1" type="ORF">Xinn_03715</name>
    <name evidence="2" type="ORF">XIS1_90004</name>
</gene>
<dbReference type="EMBL" id="NIBU01000085">
    <property type="protein sequence ID" value="PHM29096.1"/>
    <property type="molecule type" value="Genomic_DNA"/>
</dbReference>
<dbReference type="Proteomes" id="UP000224871">
    <property type="component" value="Unassembled WGS sequence"/>
</dbReference>
<reference evidence="3" key="1">
    <citation type="submission" date="2016-12" db="EMBL/GenBank/DDBJ databases">
        <authorList>
            <person name="Gaudriault S."/>
        </authorList>
    </citation>
    <scope>NUCLEOTIDE SEQUENCE [LARGE SCALE GENOMIC DNA]</scope>
    <source>
        <strain evidence="3">HGB1681 (deposited as PTA-6826 in the American Type Culture Collection)</strain>
    </source>
</reference>
<evidence type="ECO:0000313" key="1">
    <source>
        <dbReference type="EMBL" id="PHM29096.1"/>
    </source>
</evidence>
<evidence type="ECO:0000313" key="2">
    <source>
        <dbReference type="EMBL" id="SIP74964.1"/>
    </source>
</evidence>
<organism evidence="2 3">
    <name type="scientific">Xenorhabdus innexi</name>
    <dbReference type="NCBI Taxonomy" id="290109"/>
    <lineage>
        <taxon>Bacteria</taxon>
        <taxon>Pseudomonadati</taxon>
        <taxon>Pseudomonadota</taxon>
        <taxon>Gammaproteobacteria</taxon>
        <taxon>Enterobacterales</taxon>
        <taxon>Morganellaceae</taxon>
        <taxon>Xenorhabdus</taxon>
    </lineage>
</organism>
<keyword evidence="4" id="KW-1185">Reference proteome</keyword>
<dbReference type="RefSeq" id="WP_086952925.1">
    <property type="nucleotide sequence ID" value="NZ_CAWNQC010000287.1"/>
</dbReference>
<name>A0A1N6N1Q4_9GAMM</name>
<evidence type="ECO:0000313" key="4">
    <source>
        <dbReference type="Proteomes" id="UP000224871"/>
    </source>
</evidence>
<dbReference type="Proteomes" id="UP000196435">
    <property type="component" value="Unassembled WGS sequence"/>
</dbReference>
<dbReference type="AlphaFoldDB" id="A0A1N6N1Q4"/>
<proteinExistence type="predicted"/>
<reference evidence="1 4" key="3">
    <citation type="journal article" date="2017" name="Nat. Microbiol.">
        <title>Natural product diversity associated with the nematode symbionts Photorhabdus and Xenorhabdus.</title>
        <authorList>
            <person name="Tobias N.J."/>
            <person name="Wolff H."/>
            <person name="Djahanschiri B."/>
            <person name="Grundmann F."/>
            <person name="Kronenwerth M."/>
            <person name="Shi Y.M."/>
            <person name="Simonyi S."/>
            <person name="Grun P."/>
            <person name="Shapiro-Ilan D."/>
            <person name="Pidot S.J."/>
            <person name="Stinear T.P."/>
            <person name="Ebersberger I."/>
            <person name="Bode H.B."/>
        </authorList>
    </citation>
    <scope>NUCLEOTIDE SEQUENCE [LARGE SCALE GENOMIC DNA]</scope>
    <source>
        <strain evidence="1 4">DSM 16336</strain>
    </source>
</reference>
<evidence type="ECO:0000313" key="3">
    <source>
        <dbReference type="Proteomes" id="UP000196435"/>
    </source>
</evidence>
<dbReference type="OrthoDB" id="6442488at2"/>
<sequence>MSTEKKLMSPPILPQRDSNGIIYIYDVFHDVFQIEVNRYNSVHVLDQIVVHVGTYINSFPPYTIDIQDVHLPRYLITIPFSAINSGKYDVFYTVTNFAGNKANSESVSVQFVRTNQSHPQYTANLTAVGYQSIGDAYEILTIQMNDSKTLELIKNTPFYCEITPNNSSVSKITEIGENPDTIQNTVTNEYGQLKINLQGQSGDSCTIKVAAEDYTGIINHTIGTI</sequence>
<protein>
    <submittedName>
        <fullName evidence="2">Uncharacterized protein</fullName>
    </submittedName>
</protein>
<dbReference type="EMBL" id="FTLG01000236">
    <property type="protein sequence ID" value="SIP74964.1"/>
    <property type="molecule type" value="Genomic_DNA"/>
</dbReference>
<reference evidence="2" key="2">
    <citation type="submission" date="2016-12" db="EMBL/GenBank/DDBJ databases">
        <authorList>
            <person name="Song W.-J."/>
            <person name="Kurnit D.M."/>
        </authorList>
    </citation>
    <scope>NUCLEOTIDE SEQUENCE [LARGE SCALE GENOMIC DNA]</scope>
    <source>
        <strain evidence="2">HGB1681</strain>
    </source>
</reference>
<accession>A0A1N6N1Q4</accession>